<dbReference type="Gene3D" id="1.25.40.10">
    <property type="entry name" value="Tetratricopeptide repeat domain"/>
    <property type="match status" value="1"/>
</dbReference>
<proteinExistence type="predicted"/>
<comment type="caution">
    <text evidence="2">The sequence shown here is derived from an EMBL/GenBank/DDBJ whole genome shotgun (WGS) entry which is preliminary data.</text>
</comment>
<evidence type="ECO:0008006" key="4">
    <source>
        <dbReference type="Google" id="ProtNLM"/>
    </source>
</evidence>
<dbReference type="Proteomes" id="UP001141950">
    <property type="component" value="Unassembled WGS sequence"/>
</dbReference>
<protein>
    <recommendedName>
        <fullName evidence="4">Tetratricopeptide repeat protein</fullName>
    </recommendedName>
</protein>
<evidence type="ECO:0000313" key="3">
    <source>
        <dbReference type="Proteomes" id="UP001141950"/>
    </source>
</evidence>
<feature type="repeat" description="TPR" evidence="1">
    <location>
        <begin position="173"/>
        <end position="206"/>
    </location>
</feature>
<name>A0A9X2MXW2_9BACL</name>
<dbReference type="PROSITE" id="PS50005">
    <property type="entry name" value="TPR"/>
    <property type="match status" value="1"/>
</dbReference>
<dbReference type="RefSeq" id="WP_257447879.1">
    <property type="nucleotide sequence ID" value="NZ_JANIPJ010000011.1"/>
</dbReference>
<dbReference type="EMBL" id="JANIPJ010000011">
    <property type="protein sequence ID" value="MCR2805452.1"/>
    <property type="molecule type" value="Genomic_DNA"/>
</dbReference>
<accession>A0A9X2MXW2</accession>
<dbReference type="InterPro" id="IPR011990">
    <property type="entry name" value="TPR-like_helical_dom_sf"/>
</dbReference>
<evidence type="ECO:0000313" key="2">
    <source>
        <dbReference type="EMBL" id="MCR2805452.1"/>
    </source>
</evidence>
<dbReference type="AlphaFoldDB" id="A0A9X2MXW2"/>
<gene>
    <name evidence="2" type="ORF">NQZ67_16310</name>
</gene>
<sequence length="224" mass="26382">MNRPFKPRIGLVVEGLNPDTVEIPDWIKTHFDFKIGQYMNYGDFSHYVFDSEIMITELGAYQPKPYQIHVQILNPEELEQDFIWQFIYNSWYGINETESTKSDQYRELKKGITVLIDNGHVTKAKKIIELLTDVIEDDEEWMSYLAMTRYLENDIESAICALRQGYLINPNSEDILYNLGFMYKVNGEIRTSIYYFERLLKVTSNEVIIAEVNEMVAECYNYIS</sequence>
<keyword evidence="3" id="KW-1185">Reference proteome</keyword>
<dbReference type="SUPFAM" id="SSF48452">
    <property type="entry name" value="TPR-like"/>
    <property type="match status" value="1"/>
</dbReference>
<keyword evidence="1" id="KW-0802">TPR repeat</keyword>
<organism evidence="2 3">
    <name type="scientific">Paenibacillus soyae</name>
    <dbReference type="NCBI Taxonomy" id="2969249"/>
    <lineage>
        <taxon>Bacteria</taxon>
        <taxon>Bacillati</taxon>
        <taxon>Bacillota</taxon>
        <taxon>Bacilli</taxon>
        <taxon>Bacillales</taxon>
        <taxon>Paenibacillaceae</taxon>
        <taxon>Paenibacillus</taxon>
    </lineage>
</organism>
<reference evidence="2" key="1">
    <citation type="submission" date="2022-08" db="EMBL/GenBank/DDBJ databases">
        <title>The genomic sequence of strain Paenibacillus sp. SCIV0701.</title>
        <authorList>
            <person name="Zhao H."/>
        </authorList>
    </citation>
    <scope>NUCLEOTIDE SEQUENCE</scope>
    <source>
        <strain evidence="2">SCIV0701</strain>
    </source>
</reference>
<evidence type="ECO:0000256" key="1">
    <source>
        <dbReference type="PROSITE-ProRule" id="PRU00339"/>
    </source>
</evidence>
<dbReference type="InterPro" id="IPR019734">
    <property type="entry name" value="TPR_rpt"/>
</dbReference>